<dbReference type="SUPFAM" id="SSF51430">
    <property type="entry name" value="NAD(P)-linked oxidoreductase"/>
    <property type="match status" value="1"/>
</dbReference>
<dbReference type="EMBL" id="CP017146">
    <property type="protein sequence ID" value="QHO70453.1"/>
    <property type="molecule type" value="Genomic_DNA"/>
</dbReference>
<accession>A0A7L5AIN7</accession>
<dbReference type="InterPro" id="IPR050523">
    <property type="entry name" value="AKR_Detox_Biosynth"/>
</dbReference>
<dbReference type="Pfam" id="PF00248">
    <property type="entry name" value="Aldo_ket_red"/>
    <property type="match status" value="1"/>
</dbReference>
<evidence type="ECO:0000313" key="2">
    <source>
        <dbReference type="EMBL" id="QHO70453.1"/>
    </source>
</evidence>
<dbReference type="PANTHER" id="PTHR43364:SF6">
    <property type="entry name" value="OXIDOREDUCTASE-RELATED"/>
    <property type="match status" value="1"/>
</dbReference>
<sequence>MWSTEERSVEIPPASKSEATREVTAAVARDVTGSFPLALDGSTFGWTAGVDETAGILARFADAGGRLVCTADHYAGGRSEVMIGHWLGTLPDRSSAIVATKIGRHPDSPGLSARSIVRATDASLYRLATDYIDILSFDGEHPETPIDESLEAVDMLRRAGKVRHLSASGYTATRIAQVQALAASAAYPVFRTAVAEYNLLKRGAFERELAPTLRSLGIGGITRFPLANGLLASEERGRLIHTDGPAIDHVGRHSARVREAVRRVAEEHNVPLRCIALAWVMCQSEVAAVMVRARDVDQLEGQLEALPVRLTRHQLSTLNRVSA</sequence>
<keyword evidence="3" id="KW-1185">Reference proteome</keyword>
<dbReference type="PANTHER" id="PTHR43364">
    <property type="entry name" value="NADH-SPECIFIC METHYLGLYOXAL REDUCTASE-RELATED"/>
    <property type="match status" value="1"/>
</dbReference>
<dbReference type="InterPro" id="IPR036812">
    <property type="entry name" value="NAD(P)_OxRdtase_dom_sf"/>
</dbReference>
<dbReference type="GO" id="GO:0005829">
    <property type="term" value="C:cytosol"/>
    <property type="evidence" value="ECO:0007669"/>
    <property type="project" value="TreeGrafter"/>
</dbReference>
<proteinExistence type="predicted"/>
<dbReference type="Gene3D" id="3.20.20.100">
    <property type="entry name" value="NADP-dependent oxidoreductase domain"/>
    <property type="match status" value="1"/>
</dbReference>
<feature type="domain" description="NADP-dependent oxidoreductase" evidence="1">
    <location>
        <begin position="51"/>
        <end position="321"/>
    </location>
</feature>
<dbReference type="InterPro" id="IPR023210">
    <property type="entry name" value="NADP_OxRdtase_dom"/>
</dbReference>
<gene>
    <name evidence="2" type="ORF">BHD05_13175</name>
</gene>
<name>A0A7L5AIN7_9MICO</name>
<reference evidence="2 3" key="1">
    <citation type="submission" date="2016-09" db="EMBL/GenBank/DDBJ databases">
        <title>Complete genome sequence of microbes from the polar regions.</title>
        <authorList>
            <person name="Liao L."/>
            <person name="Chen B."/>
        </authorList>
    </citation>
    <scope>NUCLEOTIDE SEQUENCE [LARGE SCALE GENOMIC DNA]</scope>
    <source>
        <strain evidence="2 3">ZS314</strain>
    </source>
</reference>
<dbReference type="KEGG" id="mant:BHD05_13175"/>
<evidence type="ECO:0000313" key="3">
    <source>
        <dbReference type="Proteomes" id="UP000464507"/>
    </source>
</evidence>
<organism evidence="2 3">
    <name type="scientific">Marisediminicola antarctica</name>
    <dbReference type="NCBI Taxonomy" id="674079"/>
    <lineage>
        <taxon>Bacteria</taxon>
        <taxon>Bacillati</taxon>
        <taxon>Actinomycetota</taxon>
        <taxon>Actinomycetes</taxon>
        <taxon>Micrococcales</taxon>
        <taxon>Microbacteriaceae</taxon>
        <taxon>Marisediminicola</taxon>
    </lineage>
</organism>
<evidence type="ECO:0000259" key="1">
    <source>
        <dbReference type="Pfam" id="PF00248"/>
    </source>
</evidence>
<dbReference type="AlphaFoldDB" id="A0A7L5AIN7"/>
<protein>
    <recommendedName>
        <fullName evidence="1">NADP-dependent oxidoreductase domain-containing protein</fullName>
    </recommendedName>
</protein>
<dbReference type="Proteomes" id="UP000464507">
    <property type="component" value="Chromosome"/>
</dbReference>